<keyword evidence="3" id="KW-1185">Reference proteome</keyword>
<evidence type="ECO:0000313" key="2">
    <source>
        <dbReference type="EMBL" id="EIC02337.1"/>
    </source>
</evidence>
<dbReference type="AlphaFoldDB" id="H7EJH6"/>
<dbReference type="eggNOG" id="COG1638">
    <property type="taxonomic scope" value="Bacteria"/>
</dbReference>
<dbReference type="InterPro" id="IPR018389">
    <property type="entry name" value="DctP_fam"/>
</dbReference>
<dbReference type="PANTHER" id="PTHR33376:SF2">
    <property type="entry name" value="DICARBOXYLATE-BINDING PERIPLASMIC PROTEIN"/>
    <property type="match status" value="1"/>
</dbReference>
<dbReference type="PATRIC" id="fig|907348.3.peg.1069"/>
<evidence type="ECO:0000256" key="1">
    <source>
        <dbReference type="ARBA" id="ARBA00022729"/>
    </source>
</evidence>
<dbReference type="InterPro" id="IPR038404">
    <property type="entry name" value="TRAP_DctP_sf"/>
</dbReference>
<comment type="caution">
    <text evidence="2">The sequence shown here is derived from an EMBL/GenBank/DDBJ whole genome shotgun (WGS) entry which is preliminary data.</text>
</comment>
<dbReference type="OrthoDB" id="89872at2"/>
<dbReference type="EMBL" id="AGRW01000041">
    <property type="protein sequence ID" value="EIC02337.1"/>
    <property type="molecule type" value="Genomic_DNA"/>
</dbReference>
<name>H7EJH6_9SPIR</name>
<gene>
    <name evidence="2" type="ORF">TresaDRAFT_1601</name>
</gene>
<dbReference type="RefSeq" id="WP_002703493.1">
    <property type="nucleotide sequence ID" value="NZ_AGRW01000041.1"/>
</dbReference>
<dbReference type="SUPFAM" id="SSF53850">
    <property type="entry name" value="Periplasmic binding protein-like II"/>
    <property type="match status" value="1"/>
</dbReference>
<dbReference type="GO" id="GO:0055085">
    <property type="term" value="P:transmembrane transport"/>
    <property type="evidence" value="ECO:0007669"/>
    <property type="project" value="InterPro"/>
</dbReference>
<protein>
    <submittedName>
        <fullName evidence="2">Extracellular solute-binding protein, family 7</fullName>
    </submittedName>
</protein>
<keyword evidence="1" id="KW-0732">Signal</keyword>
<sequence length="339" mass="37487">MGIWKKMGLCALVAGLAVVAGTFVSVSRRYMPDGKVIRLAHNQQDGSEIADTIAKFAGFVAENPGEGLGIKIYPSGILGSETAEIEMVQAGILDMAKVGSQTLGQFDDRYAIFAVPYLFVNQEHYWEAMEKSAEVRRLFESTAEQGFIAIGYYANGSRNYYLKDDVCVDSPAKLRGKKIRSMPNSTSMDMISAMGASPVPMSSSETYTALQQGVVDGAENTELALTVNGHEDLVSSYTYTEHQYSPDIYIISTKTWNSLSDSQKEHLKKSLAKTNDNFKEKYNSMMAAAIAEAESHGVRIYKDIDKTELIRSVKPIAEEFMARGAEYRRLFSDIQKYGL</sequence>
<reference evidence="2 3" key="1">
    <citation type="submission" date="2011-09" db="EMBL/GenBank/DDBJ databases">
        <title>The draft genome of Treponema saccharophilum DSM 2985.</title>
        <authorList>
            <consortium name="US DOE Joint Genome Institute (JGI-PGF)"/>
            <person name="Lucas S."/>
            <person name="Copeland A."/>
            <person name="Lapidus A."/>
            <person name="Glavina del Rio T."/>
            <person name="Dalin E."/>
            <person name="Tice H."/>
            <person name="Bruce D."/>
            <person name="Goodwin L."/>
            <person name="Pitluck S."/>
            <person name="Peters L."/>
            <person name="Kyrpides N."/>
            <person name="Mavromatis K."/>
            <person name="Ivanova N."/>
            <person name="Markowitz V."/>
            <person name="Cheng J.-F."/>
            <person name="Hugenholtz P."/>
            <person name="Woyke T."/>
            <person name="Wu D."/>
            <person name="Gronow S."/>
            <person name="Wellnitz S."/>
            <person name="Brambilla E."/>
            <person name="Klenk H.-P."/>
            <person name="Eisen J.A."/>
        </authorList>
    </citation>
    <scope>NUCLEOTIDE SEQUENCE [LARGE SCALE GENOMIC DNA]</scope>
    <source>
        <strain evidence="2 3">DSM 2985</strain>
    </source>
</reference>
<evidence type="ECO:0000313" key="3">
    <source>
        <dbReference type="Proteomes" id="UP000003571"/>
    </source>
</evidence>
<dbReference type="Gene3D" id="3.40.190.170">
    <property type="entry name" value="Bacterial extracellular solute-binding protein, family 7"/>
    <property type="match status" value="1"/>
</dbReference>
<accession>H7EJH6</accession>
<proteinExistence type="predicted"/>
<dbReference type="NCBIfam" id="NF037995">
    <property type="entry name" value="TRAP_S1"/>
    <property type="match status" value="1"/>
</dbReference>
<dbReference type="STRING" id="907348.TresaDRAFT_1601"/>
<dbReference type="GO" id="GO:0030246">
    <property type="term" value="F:carbohydrate binding"/>
    <property type="evidence" value="ECO:0007669"/>
    <property type="project" value="TreeGrafter"/>
</dbReference>
<organism evidence="2 3">
    <name type="scientific">Treponema saccharophilum DSM 2985</name>
    <dbReference type="NCBI Taxonomy" id="907348"/>
    <lineage>
        <taxon>Bacteria</taxon>
        <taxon>Pseudomonadati</taxon>
        <taxon>Spirochaetota</taxon>
        <taxon>Spirochaetia</taxon>
        <taxon>Spirochaetales</taxon>
        <taxon>Treponemataceae</taxon>
        <taxon>Treponema</taxon>
    </lineage>
</organism>
<dbReference type="PANTHER" id="PTHR33376">
    <property type="match status" value="1"/>
</dbReference>
<dbReference type="Proteomes" id="UP000003571">
    <property type="component" value="Unassembled WGS sequence"/>
</dbReference>
<dbReference type="Pfam" id="PF03480">
    <property type="entry name" value="DctP"/>
    <property type="match status" value="1"/>
</dbReference>